<evidence type="ECO:0000313" key="2">
    <source>
        <dbReference type="Proteomes" id="UP000199035"/>
    </source>
</evidence>
<accession>A0A1H3L8B2</accession>
<gene>
    <name evidence="1" type="ORF">SAMN05421643_11633</name>
</gene>
<proteinExistence type="predicted"/>
<protein>
    <submittedName>
        <fullName evidence="1">Uncharacterized protein</fullName>
    </submittedName>
</protein>
<keyword evidence="2" id="KW-1185">Reference proteome</keyword>
<reference evidence="2" key="1">
    <citation type="submission" date="2016-10" db="EMBL/GenBank/DDBJ databases">
        <authorList>
            <person name="Varghese N."/>
            <person name="Submissions S."/>
        </authorList>
    </citation>
    <scope>NUCLEOTIDE SEQUENCE [LARGE SCALE GENOMIC DNA]</scope>
    <source>
        <strain evidence="2">ANC 5109</strain>
    </source>
</reference>
<sequence length="34" mass="3769">MKNKSILLICLLALIFLCAVMGNSENNNFALGWL</sequence>
<organism evidence="1 2">
    <name type="scientific">Acinetobacter kyonggiensis</name>
    <dbReference type="NCBI Taxonomy" id="595670"/>
    <lineage>
        <taxon>Bacteria</taxon>
        <taxon>Pseudomonadati</taxon>
        <taxon>Pseudomonadota</taxon>
        <taxon>Gammaproteobacteria</taxon>
        <taxon>Moraxellales</taxon>
        <taxon>Moraxellaceae</taxon>
        <taxon>Acinetobacter</taxon>
    </lineage>
</organism>
<dbReference type="Proteomes" id="UP000199035">
    <property type="component" value="Unassembled WGS sequence"/>
</dbReference>
<name>A0A1H3L8B2_9GAMM</name>
<dbReference type="EMBL" id="FNPK01000016">
    <property type="protein sequence ID" value="SDY60125.1"/>
    <property type="molecule type" value="Genomic_DNA"/>
</dbReference>
<dbReference type="AlphaFoldDB" id="A0A1H3L8B2"/>
<evidence type="ECO:0000313" key="1">
    <source>
        <dbReference type="EMBL" id="SDY60125.1"/>
    </source>
</evidence>